<name>A0A0N7LBG3_9BASI</name>
<feature type="domain" description="AB hydrolase-1" evidence="2">
    <location>
        <begin position="127"/>
        <end position="386"/>
    </location>
</feature>
<dbReference type="AlphaFoldDB" id="A0A0N7LBG3"/>
<dbReference type="InterPro" id="IPR029058">
    <property type="entry name" value="AB_hydrolase_fold"/>
</dbReference>
<protein>
    <submittedName>
        <fullName evidence="3">ALPHA/BETA HYDROLASE FOLD-CONTAINING PROTEIN</fullName>
    </submittedName>
</protein>
<proteinExistence type="predicted"/>
<organism evidence="3 4">
    <name type="scientific">Ceraceosorus bombacis</name>
    <dbReference type="NCBI Taxonomy" id="401625"/>
    <lineage>
        <taxon>Eukaryota</taxon>
        <taxon>Fungi</taxon>
        <taxon>Dikarya</taxon>
        <taxon>Basidiomycota</taxon>
        <taxon>Ustilaginomycotina</taxon>
        <taxon>Exobasidiomycetes</taxon>
        <taxon>Ceraceosorales</taxon>
        <taxon>Ceraceosoraceae</taxon>
        <taxon>Ceraceosorus</taxon>
    </lineage>
</organism>
<dbReference type="InterPro" id="IPR000073">
    <property type="entry name" value="AB_hydrolase_1"/>
</dbReference>
<feature type="chain" id="PRO_5006015250" evidence="1">
    <location>
        <begin position="22"/>
        <end position="404"/>
    </location>
</feature>
<dbReference type="SUPFAM" id="SSF53474">
    <property type="entry name" value="alpha/beta-Hydrolases"/>
    <property type="match status" value="1"/>
</dbReference>
<dbReference type="OrthoDB" id="1743579at2759"/>
<dbReference type="Gene3D" id="3.40.50.1820">
    <property type="entry name" value="alpha/beta hydrolase"/>
    <property type="match status" value="1"/>
</dbReference>
<dbReference type="EMBL" id="CCYA01000290">
    <property type="protein sequence ID" value="CEH19306.1"/>
    <property type="molecule type" value="Genomic_DNA"/>
</dbReference>
<keyword evidence="3" id="KW-0378">Hydrolase</keyword>
<sequence>MLAISLQSVLALIAAATLASASPRLDQRSQDASAKSGPLGLNNVKCSDVTLRTSVTTQNFDFVNVIDNYDSSDYVTSTFLAFTGRKEQWVAEHFPGTRSPVSSTFTLRGSYCEPIRGAKKGSSLLLATHGIGFNRSYWRFPYKGPEYSFVNHAASYGYSSFIYDRIGTGKSDIPATGGFSRMQSPTEVGVLTNILEQARNSSVIGGKKHARIVGIGHSYGSGQTLAVTSARPELLDGVALTGLTPATEYVPDTIYSGAYTPMREIAGIENRNRPSIWIATGSRTSLVQNYIDPDNADAEAVNIARRGEEGVTLGIYTTLGNIASPAPAFNKPVLVLNGNHDLPFCGSNCERTVPPLPEGLRAIYPAASNFTSVIIPNTGHGIALHRSGPDSHEILLDWVISNGL</sequence>
<keyword evidence="4" id="KW-1185">Reference proteome</keyword>
<feature type="signal peptide" evidence="1">
    <location>
        <begin position="1"/>
        <end position="21"/>
    </location>
</feature>
<dbReference type="GO" id="GO:0016787">
    <property type="term" value="F:hydrolase activity"/>
    <property type="evidence" value="ECO:0007669"/>
    <property type="project" value="UniProtKB-KW"/>
</dbReference>
<evidence type="ECO:0000259" key="2">
    <source>
        <dbReference type="Pfam" id="PF12697"/>
    </source>
</evidence>
<dbReference type="Proteomes" id="UP000054845">
    <property type="component" value="Unassembled WGS sequence"/>
</dbReference>
<keyword evidence="1" id="KW-0732">Signal</keyword>
<dbReference type="Pfam" id="PF12697">
    <property type="entry name" value="Abhydrolase_6"/>
    <property type="match status" value="1"/>
</dbReference>
<accession>A0A0N7LBG3</accession>
<evidence type="ECO:0000256" key="1">
    <source>
        <dbReference type="SAM" id="SignalP"/>
    </source>
</evidence>
<reference evidence="3 4" key="1">
    <citation type="submission" date="2014-09" db="EMBL/GenBank/DDBJ databases">
        <authorList>
            <person name="Magalhaes I.L.F."/>
            <person name="Oliveira U."/>
            <person name="Santos F.R."/>
            <person name="Vidigal T.H.D.A."/>
            <person name="Brescovit A.D."/>
            <person name="Santos A.J."/>
        </authorList>
    </citation>
    <scope>NUCLEOTIDE SEQUENCE [LARGE SCALE GENOMIC DNA]</scope>
</reference>
<evidence type="ECO:0000313" key="3">
    <source>
        <dbReference type="EMBL" id="CEH19306.1"/>
    </source>
</evidence>
<evidence type="ECO:0000313" key="4">
    <source>
        <dbReference type="Proteomes" id="UP000054845"/>
    </source>
</evidence>
<dbReference type="STRING" id="401625.A0A0N7LBG3"/>